<sequence length="355" mass="39127">MKIRIDIPHHPYDIQIEKGCLSQAGQWLRELWQPQKVVIVTDNHVASFYAEKVKLSLEDAGFQVAVFDFLEGEERKNLTTVQKVYEFLVKQGLTRSDGIVALGGGVVGDLAGFVASTYMRGIHLVQIPTSLTAQVDSSIGGKTGVNTPFAKNMVGTFAQPDGVLIDPLVLETLGKRELIEGMGEVIKYGLIEDPELWALLTELDGSIESILEYAETLIEHSCQVKRKMVVEDELDNGVRLYLNFGHTIGHAIEATAGYGKVMHGEAVAMGMVQISKVAEEKGLMPEGITQSITAMCQKFGLPVDYENWDIEKLYQALTHDKKARGNTLKLVLVPELGSATIHPVSLEEMKDYLVK</sequence>
<comment type="caution">
    <text evidence="17">Lacks conserved residue(s) required for the propagation of feature annotation.</text>
</comment>
<evidence type="ECO:0000256" key="11">
    <source>
        <dbReference type="ARBA" id="ARBA00022741"/>
    </source>
</evidence>
<feature type="binding site" evidence="17">
    <location>
        <position position="263"/>
    </location>
    <ligand>
        <name>Zn(2+)</name>
        <dbReference type="ChEBI" id="CHEBI:29105"/>
    </ligand>
</feature>
<comment type="caution">
    <text evidence="20">The sequence shown here is derived from an EMBL/GenBank/DDBJ whole genome shotgun (WGS) entry which is preliminary data.</text>
</comment>
<evidence type="ECO:0000256" key="3">
    <source>
        <dbReference type="ARBA" id="ARBA00004496"/>
    </source>
</evidence>
<evidence type="ECO:0000256" key="13">
    <source>
        <dbReference type="ARBA" id="ARBA00023027"/>
    </source>
</evidence>
<keyword evidence="9 17" id="KW-0028">Amino-acid biosynthesis</keyword>
<evidence type="ECO:0000256" key="14">
    <source>
        <dbReference type="ARBA" id="ARBA00023141"/>
    </source>
</evidence>
<dbReference type="InterPro" id="IPR050071">
    <property type="entry name" value="Dehydroquinate_synthase"/>
</dbReference>
<feature type="domain" description="3-dehydroquinate synthase N-terminal" evidence="18">
    <location>
        <begin position="70"/>
        <end position="179"/>
    </location>
</feature>
<feature type="binding site" evidence="17">
    <location>
        <begin position="71"/>
        <end position="76"/>
    </location>
    <ligand>
        <name>NAD(+)</name>
        <dbReference type="ChEBI" id="CHEBI:57540"/>
    </ligand>
</feature>
<organism evidence="20">
    <name type="scientific">Streptococcus oralis subsp. tigurinus</name>
    <dbReference type="NCBI Taxonomy" id="1077464"/>
    <lineage>
        <taxon>Bacteria</taxon>
        <taxon>Bacillati</taxon>
        <taxon>Bacillota</taxon>
        <taxon>Bacilli</taxon>
        <taxon>Lactobacillales</taxon>
        <taxon>Streptococcaceae</taxon>
        <taxon>Streptococcus</taxon>
    </lineage>
</organism>
<evidence type="ECO:0000256" key="12">
    <source>
        <dbReference type="ARBA" id="ARBA00022833"/>
    </source>
</evidence>
<feature type="binding site" evidence="17">
    <location>
        <begin position="129"/>
        <end position="130"/>
    </location>
    <ligand>
        <name>NAD(+)</name>
        <dbReference type="ChEBI" id="CHEBI:57540"/>
    </ligand>
</feature>
<dbReference type="CDD" id="cd08195">
    <property type="entry name" value="DHQS"/>
    <property type="match status" value="1"/>
</dbReference>
<dbReference type="RefSeq" id="WP_045617381.1">
    <property type="nucleotide sequence ID" value="NZ_JASGZM010000003.1"/>
</dbReference>
<dbReference type="PANTHER" id="PTHR43622:SF7">
    <property type="entry name" value="3-DEHYDROQUINATE SYNTHASE, CHLOROPLASTIC"/>
    <property type="match status" value="1"/>
</dbReference>
<evidence type="ECO:0000256" key="4">
    <source>
        <dbReference type="ARBA" id="ARBA00004661"/>
    </source>
</evidence>
<feature type="binding site" evidence="17">
    <location>
        <begin position="105"/>
        <end position="109"/>
    </location>
    <ligand>
        <name>NAD(+)</name>
        <dbReference type="ChEBI" id="CHEBI:57540"/>
    </ligand>
</feature>
<evidence type="ECO:0000259" key="19">
    <source>
        <dbReference type="Pfam" id="PF24621"/>
    </source>
</evidence>
<dbReference type="InterPro" id="IPR016037">
    <property type="entry name" value="DHQ_synth_AroB"/>
</dbReference>
<dbReference type="EMBL" id="NCUC01000014">
    <property type="protein sequence ID" value="ORO37612.1"/>
    <property type="molecule type" value="Genomic_DNA"/>
</dbReference>
<comment type="pathway">
    <text evidence="4 17">Metabolic intermediate biosynthesis; chorismate biosynthesis; chorismate from D-erythrose 4-phosphate and phosphoenolpyruvate: step 2/7.</text>
</comment>
<keyword evidence="16 17" id="KW-0170">Cobalt</keyword>
<dbReference type="InterPro" id="IPR030963">
    <property type="entry name" value="DHQ_synth_fam"/>
</dbReference>
<dbReference type="Gene3D" id="1.20.1090.10">
    <property type="entry name" value="Dehydroquinate synthase-like - alpha domain"/>
    <property type="match status" value="1"/>
</dbReference>
<dbReference type="Pfam" id="PF24621">
    <property type="entry name" value="DHQS_C"/>
    <property type="match status" value="1"/>
</dbReference>
<dbReference type="AlphaFoldDB" id="A0A0F2E4S5"/>
<dbReference type="PIRSF" id="PIRSF001455">
    <property type="entry name" value="DHQ_synth"/>
    <property type="match status" value="1"/>
</dbReference>
<feature type="domain" description="3-dehydroquinate synthase C-terminal" evidence="19">
    <location>
        <begin position="181"/>
        <end position="323"/>
    </location>
</feature>
<evidence type="ECO:0000256" key="9">
    <source>
        <dbReference type="ARBA" id="ARBA00022605"/>
    </source>
</evidence>
<evidence type="ECO:0000256" key="6">
    <source>
        <dbReference type="ARBA" id="ARBA00013031"/>
    </source>
</evidence>
<keyword evidence="15 17" id="KW-0456">Lyase</keyword>
<proteinExistence type="inferred from homology"/>
<evidence type="ECO:0000256" key="15">
    <source>
        <dbReference type="ARBA" id="ARBA00023239"/>
    </source>
</evidence>
<evidence type="ECO:0000259" key="18">
    <source>
        <dbReference type="Pfam" id="PF01761"/>
    </source>
</evidence>
<dbReference type="FunFam" id="3.40.50.1970:FF:000001">
    <property type="entry name" value="3-dehydroquinate synthase"/>
    <property type="match status" value="1"/>
</dbReference>
<evidence type="ECO:0000256" key="10">
    <source>
        <dbReference type="ARBA" id="ARBA00022723"/>
    </source>
</evidence>
<dbReference type="GO" id="GO:0005737">
    <property type="term" value="C:cytoplasm"/>
    <property type="evidence" value="ECO:0007669"/>
    <property type="project" value="UniProtKB-SubCell"/>
</dbReference>
<evidence type="ECO:0000256" key="5">
    <source>
        <dbReference type="ARBA" id="ARBA00005412"/>
    </source>
</evidence>
<comment type="subcellular location">
    <subcellularLocation>
        <location evidence="3 17">Cytoplasm</location>
    </subcellularLocation>
</comment>
<dbReference type="OrthoDB" id="9806583at2"/>
<dbReference type="UniPathway" id="UPA00053">
    <property type="reaction ID" value="UER00085"/>
</dbReference>
<keyword evidence="8 17" id="KW-0963">Cytoplasm</keyword>
<dbReference type="HAMAP" id="MF_00110">
    <property type="entry name" value="DHQ_synthase"/>
    <property type="match status" value="1"/>
</dbReference>
<accession>A0A0F2E4S5</accession>
<feature type="binding site" evidence="17">
    <location>
        <position position="142"/>
    </location>
    <ligand>
        <name>NAD(+)</name>
        <dbReference type="ChEBI" id="CHEBI:57540"/>
    </ligand>
</feature>
<keyword evidence="11 17" id="KW-0547">Nucleotide-binding</keyword>
<feature type="binding site" evidence="17">
    <location>
        <position position="246"/>
    </location>
    <ligand>
        <name>Zn(2+)</name>
        <dbReference type="ChEBI" id="CHEBI:29105"/>
    </ligand>
</feature>
<dbReference type="Gene3D" id="3.40.50.1970">
    <property type="match status" value="1"/>
</dbReference>
<reference evidence="20" key="2">
    <citation type="submission" date="2017-04" db="EMBL/GenBank/DDBJ databases">
        <authorList>
            <person name="Afonso C.L."/>
            <person name="Miller P.J."/>
            <person name="Scott M.A."/>
            <person name="Spackman E."/>
            <person name="Goraichik I."/>
            <person name="Dimitrov K.M."/>
            <person name="Suarez D.L."/>
            <person name="Swayne D.E."/>
        </authorList>
    </citation>
    <scope>NUCLEOTIDE SEQUENCE</scope>
    <source>
        <strain evidence="20">OD_348934_12</strain>
    </source>
</reference>
<evidence type="ECO:0000256" key="7">
    <source>
        <dbReference type="ARBA" id="ARBA00017684"/>
    </source>
</evidence>
<dbReference type="EC" id="4.2.3.4" evidence="6 17"/>
<evidence type="ECO:0000256" key="2">
    <source>
        <dbReference type="ARBA" id="ARBA00001911"/>
    </source>
</evidence>
<dbReference type="PANTHER" id="PTHR43622">
    <property type="entry name" value="3-DEHYDROQUINATE SYNTHASE"/>
    <property type="match status" value="1"/>
</dbReference>
<comment type="similarity">
    <text evidence="5 17">Belongs to the sugar phosphate cyclases superfamily. Dehydroquinate synthase family.</text>
</comment>
<gene>
    <name evidence="17" type="primary">aroB</name>
    <name evidence="20" type="ORF">B7729_06295</name>
</gene>
<dbReference type="GO" id="GO:0046872">
    <property type="term" value="F:metal ion binding"/>
    <property type="evidence" value="ECO:0007669"/>
    <property type="project" value="UniProtKB-KW"/>
</dbReference>
<comment type="function">
    <text evidence="17">Catalyzes the conversion of 3-deoxy-D-arabino-heptulosonate 7-phosphate (DAHP) to dehydroquinate (DHQ).</text>
</comment>
<keyword evidence="13 17" id="KW-0520">NAD</keyword>
<name>A0A0F2E4S5_STROR</name>
<dbReference type="Pfam" id="PF01761">
    <property type="entry name" value="DHQ_synthase"/>
    <property type="match status" value="1"/>
</dbReference>
<keyword evidence="14 17" id="KW-0057">Aromatic amino acid biosynthesis</keyword>
<comment type="catalytic activity">
    <reaction evidence="1 17">
        <text>7-phospho-2-dehydro-3-deoxy-D-arabino-heptonate = 3-dehydroquinate + phosphate</text>
        <dbReference type="Rhea" id="RHEA:21968"/>
        <dbReference type="ChEBI" id="CHEBI:32364"/>
        <dbReference type="ChEBI" id="CHEBI:43474"/>
        <dbReference type="ChEBI" id="CHEBI:58394"/>
        <dbReference type="EC" id="4.2.3.4"/>
    </reaction>
</comment>
<keyword evidence="10 17" id="KW-0479">Metal-binding</keyword>
<dbReference type="SUPFAM" id="SSF56796">
    <property type="entry name" value="Dehydroquinate synthase-like"/>
    <property type="match status" value="1"/>
</dbReference>
<comment type="cofactor">
    <cofactor evidence="2 17">
        <name>NAD(+)</name>
        <dbReference type="ChEBI" id="CHEBI:57540"/>
    </cofactor>
</comment>
<dbReference type="Proteomes" id="UP000193538">
    <property type="component" value="Unassembled WGS sequence"/>
</dbReference>
<dbReference type="GO" id="GO:0000166">
    <property type="term" value="F:nucleotide binding"/>
    <property type="evidence" value="ECO:0007669"/>
    <property type="project" value="UniProtKB-KW"/>
</dbReference>
<feature type="binding site" evidence="17">
    <location>
        <position position="184"/>
    </location>
    <ligand>
        <name>Zn(2+)</name>
        <dbReference type="ChEBI" id="CHEBI:29105"/>
    </ligand>
</feature>
<keyword evidence="12 17" id="KW-0862">Zinc</keyword>
<dbReference type="GO" id="GO:0009073">
    <property type="term" value="P:aromatic amino acid family biosynthetic process"/>
    <property type="evidence" value="ECO:0007669"/>
    <property type="project" value="UniProtKB-KW"/>
</dbReference>
<dbReference type="FunFam" id="1.20.1090.10:FF:000012">
    <property type="entry name" value="3-dehydroquinate synthase"/>
    <property type="match status" value="1"/>
</dbReference>
<dbReference type="GO" id="GO:0008652">
    <property type="term" value="P:amino acid biosynthetic process"/>
    <property type="evidence" value="ECO:0007669"/>
    <property type="project" value="UniProtKB-KW"/>
</dbReference>
<dbReference type="InterPro" id="IPR056179">
    <property type="entry name" value="DHQS_C"/>
</dbReference>
<comment type="cofactor">
    <cofactor evidence="17">
        <name>Co(2+)</name>
        <dbReference type="ChEBI" id="CHEBI:48828"/>
    </cofactor>
    <cofactor evidence="17">
        <name>Zn(2+)</name>
        <dbReference type="ChEBI" id="CHEBI:29105"/>
    </cofactor>
    <text evidence="17">Binds 1 divalent metal cation per subunit. Can use either Co(2+) or Zn(2+).</text>
</comment>
<evidence type="ECO:0000256" key="1">
    <source>
        <dbReference type="ARBA" id="ARBA00001393"/>
    </source>
</evidence>
<feature type="binding site" evidence="17">
    <location>
        <position position="151"/>
    </location>
    <ligand>
        <name>NAD(+)</name>
        <dbReference type="ChEBI" id="CHEBI:57540"/>
    </ligand>
</feature>
<dbReference type="NCBIfam" id="TIGR01357">
    <property type="entry name" value="aroB"/>
    <property type="match status" value="1"/>
</dbReference>
<dbReference type="GO" id="GO:0009423">
    <property type="term" value="P:chorismate biosynthetic process"/>
    <property type="evidence" value="ECO:0007669"/>
    <property type="project" value="UniProtKB-UniRule"/>
</dbReference>
<protein>
    <recommendedName>
        <fullName evidence="7 17">3-dehydroquinate synthase</fullName>
        <shortName evidence="17">DHQS</shortName>
        <ecNumber evidence="6 17">4.2.3.4</ecNumber>
    </recommendedName>
</protein>
<evidence type="ECO:0000256" key="17">
    <source>
        <dbReference type="HAMAP-Rule" id="MF_00110"/>
    </source>
</evidence>
<evidence type="ECO:0000313" key="20">
    <source>
        <dbReference type="EMBL" id="ORO37612.1"/>
    </source>
</evidence>
<evidence type="ECO:0000256" key="8">
    <source>
        <dbReference type="ARBA" id="ARBA00022490"/>
    </source>
</evidence>
<evidence type="ECO:0000256" key="16">
    <source>
        <dbReference type="ARBA" id="ARBA00023285"/>
    </source>
</evidence>
<dbReference type="GO" id="GO:0003856">
    <property type="term" value="F:3-dehydroquinate synthase activity"/>
    <property type="evidence" value="ECO:0007669"/>
    <property type="project" value="UniProtKB-UniRule"/>
</dbReference>
<reference evidence="20" key="1">
    <citation type="journal article" date="2016" name="Eur. J. Clin. Microbiol. Infect. Dis.">
        <title>Whole genome sequencing as a tool for phylogenetic analysis of clinical strains of Mitis group streptococci.</title>
        <authorList>
            <person name="Rasmussen L.H."/>
            <person name="Dargis R."/>
            <person name="Hojholt K."/>
            <person name="Christensen J.J."/>
            <person name="Skovgaard O."/>
            <person name="Justesen U.S."/>
            <person name="Rosenvinge F.S."/>
            <person name="Moser C."/>
            <person name="Lukjancenko O."/>
            <person name="Rasmussen S."/>
            <person name="Nielsen X.C."/>
        </authorList>
    </citation>
    <scope>NUCLEOTIDE SEQUENCE [LARGE SCALE GENOMIC DNA]</scope>
    <source>
        <strain evidence="20">OD_348934_12</strain>
    </source>
</reference>
<dbReference type="InterPro" id="IPR030960">
    <property type="entry name" value="DHQS/DOIS_N"/>
</dbReference>